<gene>
    <name evidence="4" type="ORF">GQF63_02790</name>
</gene>
<dbReference type="NCBIfam" id="TIGR00691">
    <property type="entry name" value="spoT_relA"/>
    <property type="match status" value="1"/>
</dbReference>
<dbReference type="Gene3D" id="1.10.3210.10">
    <property type="entry name" value="Hypothetical protein af1432"/>
    <property type="match status" value="1"/>
</dbReference>
<evidence type="ECO:0000256" key="1">
    <source>
        <dbReference type="RuleBase" id="RU003847"/>
    </source>
</evidence>
<dbReference type="InterPro" id="IPR012675">
    <property type="entry name" value="Beta-grasp_dom_sf"/>
</dbReference>
<dbReference type="Gene3D" id="3.30.460.10">
    <property type="entry name" value="Beta Polymerase, domain 2"/>
    <property type="match status" value="1"/>
</dbReference>
<dbReference type="SMART" id="SM00954">
    <property type="entry name" value="RelA_SpoT"/>
    <property type="match status" value="1"/>
</dbReference>
<dbReference type="InterPro" id="IPR045865">
    <property type="entry name" value="ACT-like_dom_sf"/>
</dbReference>
<dbReference type="Pfam" id="PF13328">
    <property type="entry name" value="HD_4"/>
    <property type="match status" value="1"/>
</dbReference>
<dbReference type="GO" id="GO:0015969">
    <property type="term" value="P:guanosine tetraphosphate metabolic process"/>
    <property type="evidence" value="ECO:0007669"/>
    <property type="project" value="InterPro"/>
</dbReference>
<evidence type="ECO:0000313" key="4">
    <source>
        <dbReference type="EMBL" id="MVZ60942.1"/>
    </source>
</evidence>
<keyword evidence="2" id="KW-0175">Coiled coil</keyword>
<dbReference type="Pfam" id="PF19296">
    <property type="entry name" value="RelA_AH_RIS"/>
    <property type="match status" value="1"/>
</dbReference>
<feature type="coiled-coil region" evidence="2">
    <location>
        <begin position="495"/>
        <end position="522"/>
    </location>
</feature>
<dbReference type="InterPro" id="IPR012676">
    <property type="entry name" value="TGS-like"/>
</dbReference>
<dbReference type="InterPro" id="IPR003607">
    <property type="entry name" value="HD/PDEase_dom"/>
</dbReference>
<dbReference type="SUPFAM" id="SSF109604">
    <property type="entry name" value="HD-domain/PDEase-like"/>
    <property type="match status" value="1"/>
</dbReference>
<feature type="domain" description="TGS" evidence="3">
    <location>
        <begin position="402"/>
        <end position="463"/>
    </location>
</feature>
<dbReference type="InterPro" id="IPR004095">
    <property type="entry name" value="TGS"/>
</dbReference>
<dbReference type="InterPro" id="IPR043519">
    <property type="entry name" value="NT_sf"/>
</dbReference>
<dbReference type="CDD" id="cd00077">
    <property type="entry name" value="HDc"/>
    <property type="match status" value="1"/>
</dbReference>
<dbReference type="Proteomes" id="UP000435036">
    <property type="component" value="Unassembled WGS sequence"/>
</dbReference>
<proteinExistence type="inferred from homology"/>
<dbReference type="InterPro" id="IPR004811">
    <property type="entry name" value="RelA/Spo_fam"/>
</dbReference>
<dbReference type="Gene3D" id="3.10.20.30">
    <property type="match status" value="1"/>
</dbReference>
<organism evidence="4 5">
    <name type="scientific">Sphingobacterium humi</name>
    <dbReference type="NCBI Taxonomy" id="1796905"/>
    <lineage>
        <taxon>Bacteria</taxon>
        <taxon>Pseudomonadati</taxon>
        <taxon>Bacteroidota</taxon>
        <taxon>Sphingobacteriia</taxon>
        <taxon>Sphingobacteriales</taxon>
        <taxon>Sphingobacteriaceae</taxon>
        <taxon>Sphingobacterium</taxon>
    </lineage>
</organism>
<evidence type="ECO:0000259" key="3">
    <source>
        <dbReference type="PROSITE" id="PS51880"/>
    </source>
</evidence>
<comment type="function">
    <text evidence="1">In eubacteria ppGpp (guanosine 3'-diphosphate 5'-diphosphate) is a mediator of the stringent response that coordinates a variety of cellular activities in response to changes in nutritional abundance.</text>
</comment>
<dbReference type="Pfam" id="PF04607">
    <property type="entry name" value="RelA_SpoT"/>
    <property type="match status" value="1"/>
</dbReference>
<dbReference type="SUPFAM" id="SSF81271">
    <property type="entry name" value="TGS-like"/>
    <property type="match status" value="1"/>
</dbReference>
<dbReference type="InterPro" id="IPR002912">
    <property type="entry name" value="ACT_dom"/>
</dbReference>
<dbReference type="InterPro" id="IPR045600">
    <property type="entry name" value="RelA/SpoT_AH_RIS"/>
</dbReference>
<protein>
    <submittedName>
        <fullName evidence="4">RelA/SpoT family protein</fullName>
    </submittedName>
</protein>
<reference evidence="4 5" key="1">
    <citation type="submission" date="2019-12" db="EMBL/GenBank/DDBJ databases">
        <authorList>
            <person name="Dong K."/>
        </authorList>
    </citation>
    <scope>NUCLEOTIDE SEQUENCE [LARGE SCALE GENOMIC DNA]</scope>
    <source>
        <strain evidence="4 5">JCM 31225</strain>
    </source>
</reference>
<dbReference type="OrthoDB" id="9805041at2"/>
<dbReference type="GO" id="GO:0005886">
    <property type="term" value="C:plasma membrane"/>
    <property type="evidence" value="ECO:0007669"/>
    <property type="project" value="TreeGrafter"/>
</dbReference>
<dbReference type="Pfam" id="PF02824">
    <property type="entry name" value="TGS"/>
    <property type="match status" value="1"/>
</dbReference>
<evidence type="ECO:0000256" key="2">
    <source>
        <dbReference type="SAM" id="Coils"/>
    </source>
</evidence>
<dbReference type="Gene3D" id="3.30.70.260">
    <property type="match status" value="1"/>
</dbReference>
<name>A0A6N8KZG2_9SPHI</name>
<dbReference type="CDD" id="cd04876">
    <property type="entry name" value="ACT_RelA-SpoT"/>
    <property type="match status" value="1"/>
</dbReference>
<comment type="similarity">
    <text evidence="1">Belongs to the relA/spoT family.</text>
</comment>
<comment type="caution">
    <text evidence="4">The sequence shown here is derived from an EMBL/GenBank/DDBJ whole genome shotgun (WGS) entry which is preliminary data.</text>
</comment>
<evidence type="ECO:0000313" key="5">
    <source>
        <dbReference type="Proteomes" id="UP000435036"/>
    </source>
</evidence>
<dbReference type="SUPFAM" id="SSF55021">
    <property type="entry name" value="ACT-like"/>
    <property type="match status" value="1"/>
</dbReference>
<sequence length="734" mass="83670">MQEYVIDIEAENKEIRKRYRALLRACKPTLQKGDKQQIRKAFDLALESHKDMRRKSGEPYIYHPIAVAQIAAEEIGLGTTSIVCALLHDVVEDTSVTLPEIEEQFGKKVVRIIDGLTKISGIFDPNSSMQAENFRKMLLTLADDVRVILIKLADRLHNMRTMEFMARHKQLKIASETSYLYAPLAHRLGLYAIKSELEDLSMKFTDPDTYKFIAKKLNEKKAEREKFIGDFIGPIQEILKEEGIKASVFGRPKSIHSIWNKMRKKSIPFEEVYDLFAIRIIIDTDDEKEKTECWKVYSIVTDLYRPNPDRLRDWVSSPKANGYESLHTTVMGPRGQWVEVQIRTKRMNEIAEKGFAAHWKYKESNSDNGLDQWIQKVRDILSNPESNAMDFVDDFKMNLFSDEIFIFTPKGTLVQLPNGATALDFAFEIHTDIGATCIGAKVNHKLVPLSHELQNGDQVEIITSSKQTPKEDWLSFVVTAKAKSKIKSSLKEEKRKVAEDGKEILERKLKSLKITYNTENINKIANYFKFPSSQELFFNVAKGSIDIKNLREFVAAERSEDANQNQFQSHINGLVEKINKKDDTILIGDDYQKVDYTLAPCCNPIPGDDIFGFLTVNDGIKIHRTSCPNASKLMANYGYRILKAKWASLHNAVAFLTGLRIIGIDDVGLVNKITTVISHDFKVNIRSLSISSNEGIFEGDIMVFVNDVDQLESLIRHLKQIPGITVVTRYESEN</sequence>
<dbReference type="SMART" id="SM00471">
    <property type="entry name" value="HDc"/>
    <property type="match status" value="1"/>
</dbReference>
<dbReference type="EMBL" id="WSQA01000002">
    <property type="protein sequence ID" value="MVZ60942.1"/>
    <property type="molecule type" value="Genomic_DNA"/>
</dbReference>
<dbReference type="PANTHER" id="PTHR21262">
    <property type="entry name" value="GUANOSINE-3',5'-BIS DIPHOSPHATE 3'-PYROPHOSPHOHYDROLASE"/>
    <property type="match status" value="1"/>
</dbReference>
<dbReference type="InterPro" id="IPR033655">
    <property type="entry name" value="TGS_RelA/SpoT"/>
</dbReference>
<dbReference type="FunFam" id="1.10.3210.10:FF:000001">
    <property type="entry name" value="GTP pyrophosphokinase RelA"/>
    <property type="match status" value="1"/>
</dbReference>
<dbReference type="PROSITE" id="PS51880">
    <property type="entry name" value="TGS"/>
    <property type="match status" value="1"/>
</dbReference>
<dbReference type="Pfam" id="PF13291">
    <property type="entry name" value="ACT_4"/>
    <property type="match status" value="1"/>
</dbReference>
<keyword evidence="5" id="KW-1185">Reference proteome</keyword>
<dbReference type="AlphaFoldDB" id="A0A6N8KZG2"/>
<dbReference type="InterPro" id="IPR007685">
    <property type="entry name" value="RelA_SpoT"/>
</dbReference>
<dbReference type="PANTHER" id="PTHR21262:SF31">
    <property type="entry name" value="GTP PYROPHOSPHOKINASE"/>
    <property type="match status" value="1"/>
</dbReference>
<dbReference type="SUPFAM" id="SSF81301">
    <property type="entry name" value="Nucleotidyltransferase"/>
    <property type="match status" value="1"/>
</dbReference>
<dbReference type="RefSeq" id="WP_160367594.1">
    <property type="nucleotide sequence ID" value="NZ_WSQA01000002.1"/>
</dbReference>
<dbReference type="CDD" id="cd05399">
    <property type="entry name" value="NT_Rel-Spo_like"/>
    <property type="match status" value="1"/>
</dbReference>
<dbReference type="CDD" id="cd01668">
    <property type="entry name" value="TGS_RSH"/>
    <property type="match status" value="1"/>
</dbReference>
<dbReference type="FunFam" id="3.10.20.30:FF:000002">
    <property type="entry name" value="GTP pyrophosphokinase (RelA/SpoT)"/>
    <property type="match status" value="1"/>
</dbReference>
<accession>A0A6N8KZG2</accession>